<organism evidence="2 3">
    <name type="scientific">Saccharospirillum mangrovi</name>
    <dbReference type="NCBI Taxonomy" id="2161747"/>
    <lineage>
        <taxon>Bacteria</taxon>
        <taxon>Pseudomonadati</taxon>
        <taxon>Pseudomonadota</taxon>
        <taxon>Gammaproteobacteria</taxon>
        <taxon>Oceanospirillales</taxon>
        <taxon>Saccharospirillaceae</taxon>
        <taxon>Saccharospirillum</taxon>
    </lineage>
</organism>
<name>A0ABV7ZWW2_9GAMM</name>
<dbReference type="PANTHER" id="PTHR10094:SF25">
    <property type="entry name" value="SCP2 STEROL-BINDING DOMAIN-CONTAINING PROTEIN 1"/>
    <property type="match status" value="1"/>
</dbReference>
<dbReference type="RefSeq" id="WP_380695161.1">
    <property type="nucleotide sequence ID" value="NZ_JBHRYR010000003.1"/>
</dbReference>
<dbReference type="Proteomes" id="UP001595617">
    <property type="component" value="Unassembled WGS sequence"/>
</dbReference>
<evidence type="ECO:0000313" key="3">
    <source>
        <dbReference type="Proteomes" id="UP001595617"/>
    </source>
</evidence>
<keyword evidence="3" id="KW-1185">Reference proteome</keyword>
<accession>A0ABV7ZWW2</accession>
<dbReference type="InterPro" id="IPR036527">
    <property type="entry name" value="SCP2_sterol-bd_dom_sf"/>
</dbReference>
<dbReference type="Gene3D" id="3.30.1050.10">
    <property type="entry name" value="SCP2 sterol-binding domain"/>
    <property type="match status" value="1"/>
</dbReference>
<evidence type="ECO:0000313" key="2">
    <source>
        <dbReference type="EMBL" id="MFC3852701.1"/>
    </source>
</evidence>
<dbReference type="SUPFAM" id="SSF55718">
    <property type="entry name" value="SCP-like"/>
    <property type="match status" value="1"/>
</dbReference>
<dbReference type="EMBL" id="JBHRYR010000003">
    <property type="protein sequence ID" value="MFC3852701.1"/>
    <property type="molecule type" value="Genomic_DNA"/>
</dbReference>
<dbReference type="Pfam" id="PF02036">
    <property type="entry name" value="SCP2"/>
    <property type="match status" value="1"/>
</dbReference>
<dbReference type="InterPro" id="IPR003033">
    <property type="entry name" value="SCP2_sterol-bd_dom"/>
</dbReference>
<reference evidence="3" key="1">
    <citation type="journal article" date="2019" name="Int. J. Syst. Evol. Microbiol.">
        <title>The Global Catalogue of Microorganisms (GCM) 10K type strain sequencing project: providing services to taxonomists for standard genome sequencing and annotation.</title>
        <authorList>
            <consortium name="The Broad Institute Genomics Platform"/>
            <consortium name="The Broad Institute Genome Sequencing Center for Infectious Disease"/>
            <person name="Wu L."/>
            <person name="Ma J."/>
        </authorList>
    </citation>
    <scope>NUCLEOTIDE SEQUENCE [LARGE SCALE GENOMIC DNA]</scope>
    <source>
        <strain evidence="3">IBRC 10765</strain>
    </source>
</reference>
<gene>
    <name evidence="2" type="ORF">ACFOOG_07645</name>
</gene>
<sequence length="103" mass="11290">MTDLNEQFSAFQSRFNADAADDMEEVFQFDVEGTTFYLAIKDAACHMGEGEHDDPSVTLRLNSDTMKDLMAGETSGMQAFMSGSLKVEGNMMLATKLGDLFGL</sequence>
<evidence type="ECO:0000259" key="1">
    <source>
        <dbReference type="Pfam" id="PF02036"/>
    </source>
</evidence>
<dbReference type="PANTHER" id="PTHR10094">
    <property type="entry name" value="STEROL CARRIER PROTEIN 2 SCP-2 FAMILY PROTEIN"/>
    <property type="match status" value="1"/>
</dbReference>
<feature type="domain" description="SCP2" evidence="1">
    <location>
        <begin position="16"/>
        <end position="101"/>
    </location>
</feature>
<proteinExistence type="predicted"/>
<comment type="caution">
    <text evidence="2">The sequence shown here is derived from an EMBL/GenBank/DDBJ whole genome shotgun (WGS) entry which is preliminary data.</text>
</comment>
<protein>
    <submittedName>
        <fullName evidence="2">SCP2 sterol-binding domain-containing protein</fullName>
    </submittedName>
</protein>